<keyword evidence="1" id="KW-1133">Transmembrane helix</keyword>
<dbReference type="Proteomes" id="UP001500630">
    <property type="component" value="Unassembled WGS sequence"/>
</dbReference>
<dbReference type="EMBL" id="BAABDQ010000013">
    <property type="protein sequence ID" value="GAA3570915.1"/>
    <property type="molecule type" value="Genomic_DNA"/>
</dbReference>
<feature type="transmembrane region" description="Helical" evidence="1">
    <location>
        <begin position="160"/>
        <end position="182"/>
    </location>
</feature>
<gene>
    <name evidence="2" type="ORF">GCM10022419_059750</name>
</gene>
<keyword evidence="1" id="KW-0472">Membrane</keyword>
<sequence length="192" mass="20578">MMVARVPACPILVIRFQVEAPELAARVLPMGRIVRRAQRRSAALQSAAEGTGLGIQPLGGLICDNPCVRVLLKSALAGSAVAVSLLLLFRYWPAYDSDGELYLVSALLLAPFPLSLLAALLARLPGWPIVGLVAPFAMLAIFLAQPTYDAWLTNERLARYIPVVVPIVAGFMLTAMLSALLVGRIYKSVARG</sequence>
<protein>
    <submittedName>
        <fullName evidence="2">Uncharacterized protein</fullName>
    </submittedName>
</protein>
<evidence type="ECO:0000313" key="3">
    <source>
        <dbReference type="Proteomes" id="UP001500630"/>
    </source>
</evidence>
<proteinExistence type="predicted"/>
<name>A0ABP6XVZ3_9ACTN</name>
<feature type="transmembrane region" description="Helical" evidence="1">
    <location>
        <begin position="101"/>
        <end position="122"/>
    </location>
</feature>
<accession>A0ABP6XVZ3</accession>
<keyword evidence="1" id="KW-0812">Transmembrane</keyword>
<keyword evidence="3" id="KW-1185">Reference proteome</keyword>
<feature type="transmembrane region" description="Helical" evidence="1">
    <location>
        <begin position="129"/>
        <end position="148"/>
    </location>
</feature>
<reference evidence="3" key="1">
    <citation type="journal article" date="2019" name="Int. J. Syst. Evol. Microbiol.">
        <title>The Global Catalogue of Microorganisms (GCM) 10K type strain sequencing project: providing services to taxonomists for standard genome sequencing and annotation.</title>
        <authorList>
            <consortium name="The Broad Institute Genomics Platform"/>
            <consortium name="The Broad Institute Genome Sequencing Center for Infectious Disease"/>
            <person name="Wu L."/>
            <person name="Ma J."/>
        </authorList>
    </citation>
    <scope>NUCLEOTIDE SEQUENCE [LARGE SCALE GENOMIC DNA]</scope>
    <source>
        <strain evidence="3">JCM 17326</strain>
    </source>
</reference>
<organism evidence="2 3">
    <name type="scientific">Nonomuraea rosea</name>
    <dbReference type="NCBI Taxonomy" id="638574"/>
    <lineage>
        <taxon>Bacteria</taxon>
        <taxon>Bacillati</taxon>
        <taxon>Actinomycetota</taxon>
        <taxon>Actinomycetes</taxon>
        <taxon>Streptosporangiales</taxon>
        <taxon>Streptosporangiaceae</taxon>
        <taxon>Nonomuraea</taxon>
    </lineage>
</organism>
<evidence type="ECO:0000313" key="2">
    <source>
        <dbReference type="EMBL" id="GAA3570915.1"/>
    </source>
</evidence>
<evidence type="ECO:0000256" key="1">
    <source>
        <dbReference type="SAM" id="Phobius"/>
    </source>
</evidence>
<feature type="transmembrane region" description="Helical" evidence="1">
    <location>
        <begin position="70"/>
        <end position="89"/>
    </location>
</feature>
<comment type="caution">
    <text evidence="2">The sequence shown here is derived from an EMBL/GenBank/DDBJ whole genome shotgun (WGS) entry which is preliminary data.</text>
</comment>